<keyword evidence="2" id="KW-1185">Reference proteome</keyword>
<dbReference type="Gene3D" id="3.30.420.10">
    <property type="entry name" value="Ribonuclease H-like superfamily/Ribonuclease H"/>
    <property type="match status" value="1"/>
</dbReference>
<gene>
    <name evidence="1" type="ORF">PXEA_LOCUS37337</name>
</gene>
<dbReference type="EMBL" id="CAAALY010286538">
    <property type="protein sequence ID" value="VEL43897.1"/>
    <property type="molecule type" value="Genomic_DNA"/>
</dbReference>
<sequence>MIGYDIERLSWGYLVDRAKHLGRTSICRDISRLSAGNRYSLVCHAL</sequence>
<organism evidence="1 2">
    <name type="scientific">Protopolystoma xenopodis</name>
    <dbReference type="NCBI Taxonomy" id="117903"/>
    <lineage>
        <taxon>Eukaryota</taxon>
        <taxon>Metazoa</taxon>
        <taxon>Spiralia</taxon>
        <taxon>Lophotrochozoa</taxon>
        <taxon>Platyhelminthes</taxon>
        <taxon>Monogenea</taxon>
        <taxon>Polyopisthocotylea</taxon>
        <taxon>Polystomatidea</taxon>
        <taxon>Polystomatidae</taxon>
        <taxon>Protopolystoma</taxon>
    </lineage>
</organism>
<dbReference type="GO" id="GO:0003676">
    <property type="term" value="F:nucleic acid binding"/>
    <property type="evidence" value="ECO:0007669"/>
    <property type="project" value="InterPro"/>
</dbReference>
<dbReference type="InterPro" id="IPR036397">
    <property type="entry name" value="RNaseH_sf"/>
</dbReference>
<accession>A0A3S5C9E0</accession>
<reference evidence="1" key="1">
    <citation type="submission" date="2018-11" db="EMBL/GenBank/DDBJ databases">
        <authorList>
            <consortium name="Pathogen Informatics"/>
        </authorList>
    </citation>
    <scope>NUCLEOTIDE SEQUENCE</scope>
</reference>
<proteinExistence type="predicted"/>
<dbReference type="Proteomes" id="UP000784294">
    <property type="component" value="Unassembled WGS sequence"/>
</dbReference>
<protein>
    <submittedName>
        <fullName evidence="1">Uncharacterized protein</fullName>
    </submittedName>
</protein>
<dbReference type="OrthoDB" id="2414538at2759"/>
<name>A0A3S5C9E0_9PLAT</name>
<evidence type="ECO:0000313" key="2">
    <source>
        <dbReference type="Proteomes" id="UP000784294"/>
    </source>
</evidence>
<comment type="caution">
    <text evidence="1">The sequence shown here is derived from an EMBL/GenBank/DDBJ whole genome shotgun (WGS) entry which is preliminary data.</text>
</comment>
<dbReference type="AlphaFoldDB" id="A0A3S5C9E0"/>
<evidence type="ECO:0000313" key="1">
    <source>
        <dbReference type="EMBL" id="VEL43897.1"/>
    </source>
</evidence>